<dbReference type="InterPro" id="IPR036986">
    <property type="entry name" value="S4_RNA-bd_sf"/>
</dbReference>
<evidence type="ECO:0000256" key="4">
    <source>
        <dbReference type="ARBA" id="ARBA00022980"/>
    </source>
</evidence>
<evidence type="ECO:0000256" key="2">
    <source>
        <dbReference type="ARBA" id="ARBA00022730"/>
    </source>
</evidence>
<dbReference type="CDD" id="cd00165">
    <property type="entry name" value="S4"/>
    <property type="match status" value="1"/>
</dbReference>
<dbReference type="Gene3D" id="3.10.290.10">
    <property type="entry name" value="RNA-binding S4 domain"/>
    <property type="match status" value="1"/>
</dbReference>
<gene>
    <name evidence="9" type="primary">rps4p</name>
</gene>
<reference evidence="9" key="1">
    <citation type="journal article" date="2015" name="ISME J.">
        <title>Aquifer environment selects for microbial species cohorts in sediment and groundwater.</title>
        <authorList>
            <person name="Hug L.A."/>
            <person name="Thomas B.C."/>
            <person name="Brown C.T."/>
            <person name="Frischkorn K.R."/>
            <person name="Williams K.H."/>
            <person name="Tringe S.G."/>
            <person name="Banfield J.F."/>
        </authorList>
    </citation>
    <scope>NUCLEOTIDE SEQUENCE</scope>
</reference>
<evidence type="ECO:0000256" key="5">
    <source>
        <dbReference type="ARBA" id="ARBA00023274"/>
    </source>
</evidence>
<dbReference type="EMBL" id="KT007010">
    <property type="protein sequence ID" value="AKQ03329.1"/>
    <property type="molecule type" value="Genomic_DNA"/>
</dbReference>
<proteinExistence type="inferred from homology"/>
<dbReference type="NCBIfam" id="TIGR01018">
    <property type="entry name" value="uS4_arch"/>
    <property type="match status" value="1"/>
</dbReference>
<dbReference type="InterPro" id="IPR022801">
    <property type="entry name" value="Ribosomal_uS4"/>
</dbReference>
<keyword evidence="2" id="KW-0699">rRNA-binding</keyword>
<protein>
    <submittedName>
        <fullName evidence="9">30S ribosomal protein S4, small subunit ribosomal protein S4</fullName>
    </submittedName>
</protein>
<dbReference type="Pfam" id="PF01479">
    <property type="entry name" value="S4"/>
    <property type="match status" value="1"/>
</dbReference>
<dbReference type="GO" id="GO:0042274">
    <property type="term" value="P:ribosomal small subunit biogenesis"/>
    <property type="evidence" value="ECO:0007669"/>
    <property type="project" value="TreeGrafter"/>
</dbReference>
<feature type="compositionally biased region" description="Basic residues" evidence="7">
    <location>
        <begin position="1"/>
        <end position="12"/>
    </location>
</feature>
<dbReference type="SMART" id="SM00363">
    <property type="entry name" value="S4"/>
    <property type="match status" value="1"/>
</dbReference>
<dbReference type="AlphaFoldDB" id="A0A0H4TRB4"/>
<dbReference type="PANTHER" id="PTHR11831:SF5">
    <property type="entry name" value="40S RIBOSOMAL PROTEIN S9"/>
    <property type="match status" value="1"/>
</dbReference>
<feature type="domain" description="RNA-binding S4" evidence="8">
    <location>
        <begin position="94"/>
        <end position="155"/>
    </location>
</feature>
<keyword evidence="5" id="KW-0687">Ribonucleoprotein</keyword>
<dbReference type="PANTHER" id="PTHR11831">
    <property type="entry name" value="30S 40S RIBOSOMAL PROTEIN"/>
    <property type="match status" value="1"/>
</dbReference>
<dbReference type="GO" id="GO:0015935">
    <property type="term" value="C:small ribosomal subunit"/>
    <property type="evidence" value="ECO:0007669"/>
    <property type="project" value="InterPro"/>
</dbReference>
<evidence type="ECO:0000256" key="3">
    <source>
        <dbReference type="ARBA" id="ARBA00022884"/>
    </source>
</evidence>
<keyword evidence="3 6" id="KW-0694">RNA-binding</keyword>
<dbReference type="GO" id="GO:0019843">
    <property type="term" value="F:rRNA binding"/>
    <property type="evidence" value="ECO:0007669"/>
    <property type="project" value="UniProtKB-KW"/>
</dbReference>
<evidence type="ECO:0000259" key="8">
    <source>
        <dbReference type="SMART" id="SM00363"/>
    </source>
</evidence>
<organism evidence="9">
    <name type="scientific">uncultured archaeon Rifle_16ft_4_minimus_37913</name>
    <dbReference type="NCBI Taxonomy" id="1665152"/>
    <lineage>
        <taxon>Archaea</taxon>
        <taxon>environmental samples</taxon>
    </lineage>
</organism>
<feature type="region of interest" description="Disordered" evidence="7">
    <location>
        <begin position="1"/>
        <end position="20"/>
    </location>
</feature>
<name>A0A0H4TRB4_9ARCH</name>
<comment type="similarity">
    <text evidence="1">Belongs to the universal ribosomal protein uS4 family.</text>
</comment>
<evidence type="ECO:0000256" key="7">
    <source>
        <dbReference type="SAM" id="MobiDB-lite"/>
    </source>
</evidence>
<evidence type="ECO:0000256" key="6">
    <source>
        <dbReference type="PROSITE-ProRule" id="PRU00182"/>
    </source>
</evidence>
<dbReference type="GO" id="GO:0006412">
    <property type="term" value="P:translation"/>
    <property type="evidence" value="ECO:0007669"/>
    <property type="project" value="InterPro"/>
</dbReference>
<dbReference type="InterPro" id="IPR005710">
    <property type="entry name" value="Ribosomal_uS4_euk/arc"/>
</dbReference>
<dbReference type="SUPFAM" id="SSF55174">
    <property type="entry name" value="Alpha-L RNA-binding motif"/>
    <property type="match status" value="1"/>
</dbReference>
<accession>A0A0H4TRB4</accession>
<sequence>MKRKHKSYSRPKRPFDKARIEKEAGIKEEYGLKNKVEIWKADSRIKSIREKAKKLISSGHEKQKALFERLKKIGFKADSISDVLSLEKEDYLKRRLQTVVFKKRIARSPKHARQMIVHKKILVDGRVINSPSYIVPVEFEEKISVKTKPKAEKTREPEIKND</sequence>
<evidence type="ECO:0000313" key="9">
    <source>
        <dbReference type="EMBL" id="AKQ03329.1"/>
    </source>
</evidence>
<dbReference type="GO" id="GO:0003735">
    <property type="term" value="F:structural constituent of ribosome"/>
    <property type="evidence" value="ECO:0007669"/>
    <property type="project" value="InterPro"/>
</dbReference>
<dbReference type="NCBIfam" id="NF003139">
    <property type="entry name" value="PRK04051.1"/>
    <property type="match status" value="1"/>
</dbReference>
<keyword evidence="4 9" id="KW-0689">Ribosomal protein</keyword>
<dbReference type="PROSITE" id="PS50889">
    <property type="entry name" value="S4"/>
    <property type="match status" value="1"/>
</dbReference>
<dbReference type="InterPro" id="IPR002942">
    <property type="entry name" value="S4_RNA-bd"/>
</dbReference>
<evidence type="ECO:0000256" key="1">
    <source>
        <dbReference type="ARBA" id="ARBA00007465"/>
    </source>
</evidence>